<dbReference type="SUPFAM" id="SSF52799">
    <property type="entry name" value="(Phosphotyrosine protein) phosphatases II"/>
    <property type="match status" value="1"/>
</dbReference>
<keyword evidence="3 13" id="KW-0812">Transmembrane</keyword>
<feature type="domain" description="Fibronectin type-III" evidence="16">
    <location>
        <begin position="451"/>
        <end position="537"/>
    </location>
</feature>
<dbReference type="PRINTS" id="PR00700">
    <property type="entry name" value="PRTYPHPHTASE"/>
</dbReference>
<evidence type="ECO:0000313" key="17">
    <source>
        <dbReference type="EMBL" id="KAG9281122.1"/>
    </source>
</evidence>
<evidence type="ECO:0000259" key="14">
    <source>
        <dbReference type="PROSITE" id="PS50055"/>
    </source>
</evidence>
<keyword evidence="17" id="KW-0675">Receptor</keyword>
<feature type="domain" description="Fibronectin type-III" evidence="16">
    <location>
        <begin position="625"/>
        <end position="713"/>
    </location>
</feature>
<feature type="domain" description="Fibronectin type-III" evidence="16">
    <location>
        <begin position="273"/>
        <end position="359"/>
    </location>
</feature>
<dbReference type="PANTHER" id="PTHR46957">
    <property type="entry name" value="CYTOKINE RECEPTOR"/>
    <property type="match status" value="1"/>
</dbReference>
<comment type="catalytic activity">
    <reaction evidence="12">
        <text>O-phospho-L-tyrosyl-[protein] + H2O = L-tyrosyl-[protein] + phosphate</text>
        <dbReference type="Rhea" id="RHEA:10684"/>
        <dbReference type="Rhea" id="RHEA-COMP:10136"/>
        <dbReference type="Rhea" id="RHEA-COMP:20101"/>
        <dbReference type="ChEBI" id="CHEBI:15377"/>
        <dbReference type="ChEBI" id="CHEBI:43474"/>
        <dbReference type="ChEBI" id="CHEBI:46858"/>
        <dbReference type="ChEBI" id="CHEBI:61978"/>
        <dbReference type="EC" id="3.1.3.48"/>
    </reaction>
</comment>
<dbReference type="InterPro" id="IPR029021">
    <property type="entry name" value="Prot-tyrosine_phosphatase-like"/>
</dbReference>
<keyword evidence="4" id="KW-0732">Signal</keyword>
<dbReference type="GO" id="GO:0032502">
    <property type="term" value="P:developmental process"/>
    <property type="evidence" value="ECO:0007669"/>
    <property type="project" value="UniProtKB-ARBA"/>
</dbReference>
<dbReference type="PROSITE" id="PS50056">
    <property type="entry name" value="TYR_PHOSPHATASE_2"/>
    <property type="match status" value="1"/>
</dbReference>
<dbReference type="SMART" id="SM00060">
    <property type="entry name" value="FN3"/>
    <property type="match status" value="9"/>
</dbReference>
<evidence type="ECO:0000256" key="8">
    <source>
        <dbReference type="ARBA" id="ARBA00022989"/>
    </source>
</evidence>
<dbReference type="Pfam" id="PF00041">
    <property type="entry name" value="fn3"/>
    <property type="match status" value="8"/>
</dbReference>
<comment type="subcellular location">
    <subcellularLocation>
        <location evidence="1">Membrane</location>
        <topology evidence="1">Single-pass type I membrane protein</topology>
    </subcellularLocation>
</comment>
<dbReference type="SUPFAM" id="SSF49265">
    <property type="entry name" value="Fibronectin type III"/>
    <property type="match status" value="4"/>
</dbReference>
<feature type="domain" description="Fibronectin type-III" evidence="16">
    <location>
        <begin position="12"/>
        <end position="98"/>
    </location>
</feature>
<feature type="transmembrane region" description="Helical" evidence="13">
    <location>
        <begin position="957"/>
        <end position="979"/>
    </location>
</feature>
<dbReference type="SMART" id="SM00194">
    <property type="entry name" value="PTPc"/>
    <property type="match status" value="1"/>
</dbReference>
<comment type="similarity">
    <text evidence="11">Belongs to the protein-tyrosine phosphatase family. Receptor class 3 subfamily.</text>
</comment>
<evidence type="ECO:0000313" key="18">
    <source>
        <dbReference type="Proteomes" id="UP000752171"/>
    </source>
</evidence>
<dbReference type="Pfam" id="PF00102">
    <property type="entry name" value="Y_phosphatase"/>
    <property type="match status" value="1"/>
</dbReference>
<feature type="domain" description="Fibronectin type-III" evidence="16">
    <location>
        <begin position="99"/>
        <end position="185"/>
    </location>
</feature>
<name>A0A8T2MH33_ASTMX</name>
<evidence type="ECO:0000256" key="10">
    <source>
        <dbReference type="ARBA" id="ARBA00023180"/>
    </source>
</evidence>
<dbReference type="PROSITE" id="PS00383">
    <property type="entry name" value="TYR_PHOSPHATASE_1"/>
    <property type="match status" value="1"/>
</dbReference>
<evidence type="ECO:0000256" key="3">
    <source>
        <dbReference type="ARBA" id="ARBA00022692"/>
    </source>
</evidence>
<dbReference type="InterPro" id="IPR003595">
    <property type="entry name" value="Tyr_Pase_cat"/>
</dbReference>
<organism evidence="17 18">
    <name type="scientific">Astyanax mexicanus</name>
    <name type="common">Blind cave fish</name>
    <name type="synonym">Astyanax fasciatus mexicanus</name>
    <dbReference type="NCBI Taxonomy" id="7994"/>
    <lineage>
        <taxon>Eukaryota</taxon>
        <taxon>Metazoa</taxon>
        <taxon>Chordata</taxon>
        <taxon>Craniata</taxon>
        <taxon>Vertebrata</taxon>
        <taxon>Euteleostomi</taxon>
        <taxon>Actinopterygii</taxon>
        <taxon>Neopterygii</taxon>
        <taxon>Teleostei</taxon>
        <taxon>Ostariophysi</taxon>
        <taxon>Characiformes</taxon>
        <taxon>Characoidei</taxon>
        <taxon>Acestrorhamphidae</taxon>
        <taxon>Acestrorhamphinae</taxon>
        <taxon>Astyanax</taxon>
    </lineage>
</organism>
<feature type="domain" description="Tyrosine specific protein phosphatases" evidence="15">
    <location>
        <begin position="1199"/>
        <end position="1272"/>
    </location>
</feature>
<dbReference type="Proteomes" id="UP000752171">
    <property type="component" value="Unassembled WGS sequence"/>
</dbReference>
<keyword evidence="9 13" id="KW-0472">Membrane</keyword>
<dbReference type="EMBL" id="JAICCE010000002">
    <property type="protein sequence ID" value="KAG9281122.1"/>
    <property type="molecule type" value="Genomic_DNA"/>
</dbReference>
<evidence type="ECO:0000256" key="6">
    <source>
        <dbReference type="ARBA" id="ARBA00022801"/>
    </source>
</evidence>
<evidence type="ECO:0000256" key="9">
    <source>
        <dbReference type="ARBA" id="ARBA00023136"/>
    </source>
</evidence>
<dbReference type="InterPro" id="IPR050713">
    <property type="entry name" value="RTP_Phos/Ushers"/>
</dbReference>
<dbReference type="Gene3D" id="3.90.190.10">
    <property type="entry name" value="Protein tyrosine phosphatase superfamily"/>
    <property type="match status" value="1"/>
</dbReference>
<proteinExistence type="inferred from homology"/>
<evidence type="ECO:0000256" key="1">
    <source>
        <dbReference type="ARBA" id="ARBA00004479"/>
    </source>
</evidence>
<evidence type="ECO:0000256" key="7">
    <source>
        <dbReference type="ARBA" id="ARBA00022912"/>
    </source>
</evidence>
<dbReference type="GO" id="GO:0016020">
    <property type="term" value="C:membrane"/>
    <property type="evidence" value="ECO:0007669"/>
    <property type="project" value="UniProtKB-SubCell"/>
</dbReference>
<dbReference type="InterPro" id="IPR036116">
    <property type="entry name" value="FN3_sf"/>
</dbReference>
<dbReference type="PANTHER" id="PTHR46957:SF5">
    <property type="entry name" value="PROTEIN-TYROSINE-PHOSPHATASE"/>
    <property type="match status" value="1"/>
</dbReference>
<dbReference type="InterPro" id="IPR016130">
    <property type="entry name" value="Tyr_Pase_AS"/>
</dbReference>
<accession>A0A8T2MH33</accession>
<dbReference type="FunFam" id="3.90.190.10:FF:000009">
    <property type="entry name" value="Receptor-type tyrosine-protein phosphatase beta"/>
    <property type="match status" value="1"/>
</dbReference>
<keyword evidence="5" id="KW-0677">Repeat</keyword>
<dbReference type="PROSITE" id="PS50853">
    <property type="entry name" value="FN3"/>
    <property type="match status" value="8"/>
</dbReference>
<evidence type="ECO:0000256" key="5">
    <source>
        <dbReference type="ARBA" id="ARBA00022737"/>
    </source>
</evidence>
<feature type="domain" description="Tyrosine-protein phosphatase" evidence="14">
    <location>
        <begin position="1025"/>
        <end position="1281"/>
    </location>
</feature>
<evidence type="ECO:0000256" key="13">
    <source>
        <dbReference type="SAM" id="Phobius"/>
    </source>
</evidence>
<dbReference type="Pfam" id="PF18861">
    <property type="entry name" value="PTP_tm"/>
    <property type="match status" value="1"/>
</dbReference>
<dbReference type="InterPro" id="IPR003961">
    <property type="entry name" value="FN3_dom"/>
</dbReference>
<feature type="domain" description="Fibronectin type-III" evidence="16">
    <location>
        <begin position="538"/>
        <end position="624"/>
    </location>
</feature>
<dbReference type="PROSITE" id="PS50055">
    <property type="entry name" value="TYR_PHOSPHATASE_PTP"/>
    <property type="match status" value="1"/>
</dbReference>
<comment type="caution">
    <text evidence="17">The sequence shown here is derived from an EMBL/GenBank/DDBJ whole genome shotgun (WGS) entry which is preliminary data.</text>
</comment>
<dbReference type="InterPro" id="IPR013783">
    <property type="entry name" value="Ig-like_fold"/>
</dbReference>
<gene>
    <name evidence="17" type="primary">PTPRJ</name>
    <name evidence="17" type="ORF">AMEX_G3909</name>
</gene>
<dbReference type="InterPro" id="IPR000242">
    <property type="entry name" value="PTP_cat"/>
</dbReference>
<keyword evidence="6" id="KW-0378">Hydrolase</keyword>
<evidence type="ECO:0000256" key="12">
    <source>
        <dbReference type="ARBA" id="ARBA00051722"/>
    </source>
</evidence>
<keyword evidence="10" id="KW-0325">Glycoprotein</keyword>
<evidence type="ECO:0000256" key="11">
    <source>
        <dbReference type="ARBA" id="ARBA00025789"/>
    </source>
</evidence>
<keyword evidence="7" id="KW-0904">Protein phosphatase</keyword>
<evidence type="ECO:0000259" key="15">
    <source>
        <dbReference type="PROSITE" id="PS50056"/>
    </source>
</evidence>
<dbReference type="Gene3D" id="2.60.40.10">
    <property type="entry name" value="Immunoglobulins"/>
    <property type="match status" value="8"/>
</dbReference>
<dbReference type="InterPro" id="IPR041201">
    <property type="entry name" value="PTPRJ_TM"/>
</dbReference>
<reference evidence="17 18" key="1">
    <citation type="submission" date="2021-07" db="EMBL/GenBank/DDBJ databases">
        <authorList>
            <person name="Imarazene B."/>
            <person name="Zahm M."/>
            <person name="Klopp C."/>
            <person name="Cabau C."/>
            <person name="Beille S."/>
            <person name="Jouanno E."/>
            <person name="Castinel A."/>
            <person name="Lluch J."/>
            <person name="Gil L."/>
            <person name="Kuchtly C."/>
            <person name="Lopez Roques C."/>
            <person name="Donnadieu C."/>
            <person name="Parrinello H."/>
            <person name="Journot L."/>
            <person name="Du K."/>
            <person name="Schartl M."/>
            <person name="Retaux S."/>
            <person name="Guiguen Y."/>
        </authorList>
    </citation>
    <scope>NUCLEOTIDE SEQUENCE [LARGE SCALE GENOMIC DNA]</scope>
    <source>
        <strain evidence="17">Pach_M1</strain>
        <tissue evidence="17">Testis</tissue>
    </source>
</reference>
<dbReference type="SMART" id="SM00404">
    <property type="entry name" value="PTPc_motif"/>
    <property type="match status" value="1"/>
</dbReference>
<feature type="domain" description="Fibronectin type-III" evidence="16">
    <location>
        <begin position="360"/>
        <end position="450"/>
    </location>
</feature>
<evidence type="ECO:0000256" key="4">
    <source>
        <dbReference type="ARBA" id="ARBA00022729"/>
    </source>
</evidence>
<evidence type="ECO:0000256" key="2">
    <source>
        <dbReference type="ARBA" id="ARBA00013064"/>
    </source>
</evidence>
<evidence type="ECO:0000259" key="16">
    <source>
        <dbReference type="PROSITE" id="PS50853"/>
    </source>
</evidence>
<keyword evidence="8 13" id="KW-1133">Transmembrane helix</keyword>
<dbReference type="EC" id="3.1.3.48" evidence="2"/>
<dbReference type="GO" id="GO:0004725">
    <property type="term" value="F:protein tyrosine phosphatase activity"/>
    <property type="evidence" value="ECO:0007669"/>
    <property type="project" value="UniProtKB-EC"/>
</dbReference>
<dbReference type="CDD" id="cd00063">
    <property type="entry name" value="FN3"/>
    <property type="match status" value="7"/>
</dbReference>
<sequence>MCLCAFLADPDVVIGLSVLNKNTSSVSLTWSAPHGNSSFYIVKWTVQSVTKNYTTSNTSYTITGLTAGVNYTFDVAAVAADNLTVGDEVLIPAFTEPDVIQNLIVVDVTTSSVKLNWIKPVGESSYYRVKYENFSMTINKTTDNTTISITNRTPGVQYTFRVSAVAADNITEGQSVGLSVYTKPDVVQNLTVVDVTTSSVKLNWIKPVGESSYYRVQYGNFSMTLNKTTDNTTISISNRTPGVQYSFRVSAVAADNSTEGQSVGLSVYTKPDVVQNLTVVDVTTSSVKLNWIKPVGESSYYRVQYDNLSMTLNKTTDNTMISISNRTPGVQYTFRVSAVAADNSTEGQSVGLSVYTKPEVIRNLIVTEITTNSLFINWTEPIGQRYFFKVQWTRNSVTFNTTPSKTTTNTFFNITNLTAGVNYSITVSAVAADNSTEGQSVGLSVYTKPDVVQNLTVVDVTTSSVTLNWIKPVGESSYYRVKYENFSMTLNKTTDNTTISISNRTPGVQYSFRVSAVAADNITEGQSVFISVYTKPDVIQNLTVVDVTTSSVTLNWIKPVGESSYYRVQYDKFSMTLNKTTENTVISITNRTPGVQYTFRVSAVAADNITEGQTVGLSVYTKPDIIRNLGASNISNSSVSLTWTGPVGESSLFRVLQMNGTESWNKTIKETQFSFPDLTPGSRYNFTVSAIAADNVTEGKGVDRSICTNVNPVFNYSCNGPDCKDAVLNFKWTTPFGNNQGFCIGITDGRTECKNDFSRPDNNHSISDLQYDSSYTVTITTLGCGQNSSVKFTCKTGITYPTVPNTPVNVTIPTPVSGQKTATVQFSRSLLNGSKGRIEAYGILLSTDAGHNSNSSDLNYTYSDWNEKTSKTYVTVLKQSDETTRSDDISVEIGDDKVFNGTNYKNGPLTANTQYRVAIILFTRLKLNNGLVDISQSVVSITPFAVDVINIPYSTSYIGIIVGLVCFFILLIVAAVVFIKWRRQTKKNDGNIPITTIRSKINISVRIEEYEAYFRKQQADSNCGFAEEYEDLKIVGTAQAKSSALAIENKGKNRYNNVLPYDSSRVKLSPSGSPFDDYINANYIAGYNSKKEYIAAQGPLPATVNEFWRMIWEKHVHTIVMLTRCNEQGRVKCEKYWPSQSKMYNNLGVTNTSEIPLEDWTISDFTIKNVKTAETRQVRHFHFTAWPDHGVPETTEVLINFRHLVREHMDQYSRNSPTVVHCSAGVGRTGTFIALDHLIFQIERDSMVDIFGIVYDMRMHRTLMVQTEDQYVFLNQCAVDIIKSRMGTNVDLIYQNAAAFSVYGNL</sequence>
<feature type="domain" description="Fibronectin type-III" evidence="16">
    <location>
        <begin position="186"/>
        <end position="272"/>
    </location>
</feature>
<dbReference type="InterPro" id="IPR000387">
    <property type="entry name" value="Tyr_Pase_dom"/>
</dbReference>
<protein>
    <recommendedName>
        <fullName evidence="2">protein-tyrosine-phosphatase</fullName>
        <ecNumber evidence="2">3.1.3.48</ecNumber>
    </recommendedName>
</protein>